<protein>
    <submittedName>
        <fullName evidence="1">Uncharacterized protein</fullName>
    </submittedName>
</protein>
<reference evidence="1" key="1">
    <citation type="submission" date="2021-06" db="EMBL/GenBank/DDBJ databases">
        <title>Collection of gut derived symbiotic bacterial strains cultured from healthy donors.</title>
        <authorList>
            <person name="Lin H."/>
            <person name="Littmann E."/>
            <person name="Pamer E.G."/>
        </authorList>
    </citation>
    <scope>NUCLEOTIDE SEQUENCE</scope>
    <source>
        <strain evidence="1">MSK.21.74</strain>
    </source>
</reference>
<feature type="non-terminal residue" evidence="1">
    <location>
        <position position="1"/>
    </location>
</feature>
<evidence type="ECO:0000313" key="1">
    <source>
        <dbReference type="EMBL" id="MBV3389322.1"/>
    </source>
</evidence>
<comment type="caution">
    <text evidence="1">The sequence shown here is derived from an EMBL/GenBank/DDBJ whole genome shotgun (WGS) entry which is preliminary data.</text>
</comment>
<dbReference type="AlphaFoldDB" id="A0AAW4NA87"/>
<dbReference type="Proteomes" id="UP001196765">
    <property type="component" value="Unassembled WGS sequence"/>
</dbReference>
<gene>
    <name evidence="1" type="ORF">KSW82_16525</name>
</gene>
<dbReference type="EMBL" id="JAHOEI010000155">
    <property type="protein sequence ID" value="MBV3389322.1"/>
    <property type="molecule type" value="Genomic_DNA"/>
</dbReference>
<accession>A0AAW4NA87</accession>
<dbReference type="RefSeq" id="WP_217745305.1">
    <property type="nucleotide sequence ID" value="NZ_JAHOEI010000155.1"/>
</dbReference>
<proteinExistence type="predicted"/>
<organism evidence="1 2">
    <name type="scientific">Segatella copri</name>
    <dbReference type="NCBI Taxonomy" id="165179"/>
    <lineage>
        <taxon>Bacteria</taxon>
        <taxon>Pseudomonadati</taxon>
        <taxon>Bacteroidota</taxon>
        <taxon>Bacteroidia</taxon>
        <taxon>Bacteroidales</taxon>
        <taxon>Prevotellaceae</taxon>
        <taxon>Segatella</taxon>
    </lineage>
</organism>
<sequence>WRIDNHINAKGQRIRRLVHTPPNDNQYVDIQIRLCLPLETDQQKNVFYVDLVPKLKEEKEMENSELYKKSAVVLGRWCEVLNKDFPNVNEYHVYLKE</sequence>
<name>A0AAW4NA87_9BACT</name>
<evidence type="ECO:0000313" key="2">
    <source>
        <dbReference type="Proteomes" id="UP001196765"/>
    </source>
</evidence>